<evidence type="ECO:0000256" key="3">
    <source>
        <dbReference type="SAM" id="MobiDB-lite"/>
    </source>
</evidence>
<keyword evidence="6" id="KW-0012">Acyltransferase</keyword>
<dbReference type="InterPro" id="IPR042099">
    <property type="entry name" value="ANL_N_sf"/>
</dbReference>
<dbReference type="Gene3D" id="3.30.300.30">
    <property type="match status" value="1"/>
</dbReference>
<dbReference type="Pfam" id="PF01553">
    <property type="entry name" value="Acyltransferase"/>
    <property type="match status" value="1"/>
</dbReference>
<feature type="domain" description="Carrier" evidence="5">
    <location>
        <begin position="10"/>
        <end position="86"/>
    </location>
</feature>
<keyword evidence="6" id="KW-0808">Transferase</keyword>
<evidence type="ECO:0000259" key="5">
    <source>
        <dbReference type="PROSITE" id="PS50075"/>
    </source>
</evidence>
<dbReference type="InterPro" id="IPR020845">
    <property type="entry name" value="AMP-binding_CS"/>
</dbReference>
<dbReference type="SUPFAM" id="SSF56801">
    <property type="entry name" value="Acetyl-CoA synthetase-like"/>
    <property type="match status" value="1"/>
</dbReference>
<dbReference type="SUPFAM" id="SSF47336">
    <property type="entry name" value="ACP-like"/>
    <property type="match status" value="1"/>
</dbReference>
<gene>
    <name evidence="6" type="ORF">J2T60_000749</name>
</gene>
<organism evidence="6 7">
    <name type="scientific">Natronospira proteinivora</name>
    <dbReference type="NCBI Taxonomy" id="1807133"/>
    <lineage>
        <taxon>Bacteria</taxon>
        <taxon>Pseudomonadati</taxon>
        <taxon>Pseudomonadota</taxon>
        <taxon>Gammaproteobacteria</taxon>
        <taxon>Natronospirales</taxon>
        <taxon>Natronospiraceae</taxon>
        <taxon>Natronospira</taxon>
    </lineage>
</organism>
<sequence>MSKRHSVSESELLDLIRTISAELNPRQSPPELSLDSALEREAGLDSLGRVELMLRIERRFGLRIPDEKAVSARTPKELLALLSDGNMAEANDPGQRDPALGQAQGEEPVEPRSAATLSQVLEWHADRVGDRQCLSLYQSGGEMSHLSYAELRDGAAELAAGLRDKGVGPGDRVALMLPTSLEFFFAFHGVMWAGGVPVPLYPPVRVSQVEDHFRRIAGVVENAECRCFIASRETAQAGQLLKSLAPSLSHVLTVDKLRQGVGIARVPRRSDDLAFLQYTSGTTGDPKGVMLSHANLLANIRSIGSVVDASHEDRFVSWLPLYHDMGLIGACLGTLYYGIPLFLMSPLQFMARPQSWLWAIHRHRATLSAAPNFAYDLCANRLESEELEGLDLSSWRVAFNGAEPISPQTLDGFEQRFAHYGFHRETMKPVYGLAESSVGLTFPPTDRAPKLDRIERDRFDQHGEARPAADTDETPRLFVACGKPLPEHEIRVVDEQGQPLPDRQQGHLQFRGPSCTRGYFRNPEATDALIDNGWLSSGDLAYLDEGELYLTGRVKDMIIRGGRNYYPYELEQAVSRVSGVRRNNVAVFASSDPDGGSERLVVVAETRVTDRAERERIRQAIVDASVDLMDSPPDAVSLQPPQAIPKTSSGKIRRPACRRLFEEGHLGRPQGLLRQMAHLLLGGIWPMIQRLLRATGQGLFAFWMWLFGLLIGIPAALLLLLMPGRRLRVALARGSSRLIFSAVRMGPRVQGLEHLPDGPCVLVVNHASYLDGAVLRAALPGPLYFVAKRELSKGMAGRLLKRIGAVWVARFDHKQALSDLEQAMAHLAKGERLLFFPEGTLSAAPGLRNFRIGAFMAAVRQQVPVVPVVLRGTRQALPGESWRPRPSRIEIRIGRPIEAKGEDWDAALDLRDRSRVWVLEQCGEADIAGEDGGLLGGREQGRL</sequence>
<name>A0ABT1G659_9GAMM</name>
<keyword evidence="4" id="KW-0812">Transmembrane</keyword>
<dbReference type="InterPro" id="IPR040097">
    <property type="entry name" value="FAAL/FAAC"/>
</dbReference>
<dbReference type="InterPro" id="IPR000873">
    <property type="entry name" value="AMP-dep_synth/lig_dom"/>
</dbReference>
<comment type="similarity">
    <text evidence="1">Belongs to the ATP-dependent AMP-binding enzyme family.</text>
</comment>
<keyword evidence="7" id="KW-1185">Reference proteome</keyword>
<dbReference type="InterPro" id="IPR045851">
    <property type="entry name" value="AMP-bd_C_sf"/>
</dbReference>
<dbReference type="PROSITE" id="PS00455">
    <property type="entry name" value="AMP_BINDING"/>
    <property type="match status" value="1"/>
</dbReference>
<comment type="caution">
    <text evidence="6">The sequence shown here is derived from an EMBL/GenBank/DDBJ whole genome shotgun (WGS) entry which is preliminary data.</text>
</comment>
<dbReference type="Gene3D" id="1.10.1200.10">
    <property type="entry name" value="ACP-like"/>
    <property type="match status" value="1"/>
</dbReference>
<dbReference type="InterPro" id="IPR009081">
    <property type="entry name" value="PP-bd_ACP"/>
</dbReference>
<dbReference type="PANTHER" id="PTHR22754:SF32">
    <property type="entry name" value="DISCO-INTERACTING PROTEIN 2"/>
    <property type="match status" value="1"/>
</dbReference>
<evidence type="ECO:0000256" key="2">
    <source>
        <dbReference type="ARBA" id="ARBA00022598"/>
    </source>
</evidence>
<dbReference type="GO" id="GO:0016746">
    <property type="term" value="F:acyltransferase activity"/>
    <property type="evidence" value="ECO:0007669"/>
    <property type="project" value="UniProtKB-KW"/>
</dbReference>
<dbReference type="PROSITE" id="PS50075">
    <property type="entry name" value="CARRIER"/>
    <property type="match status" value="1"/>
</dbReference>
<dbReference type="Gene3D" id="3.40.50.12780">
    <property type="entry name" value="N-terminal domain of ligase-like"/>
    <property type="match status" value="1"/>
</dbReference>
<proteinExistence type="inferred from homology"/>
<dbReference type="PANTHER" id="PTHR22754">
    <property type="entry name" value="DISCO-INTERACTING PROTEIN 2 DIP2 -RELATED"/>
    <property type="match status" value="1"/>
</dbReference>
<evidence type="ECO:0000256" key="4">
    <source>
        <dbReference type="SAM" id="Phobius"/>
    </source>
</evidence>
<dbReference type="SUPFAM" id="SSF69593">
    <property type="entry name" value="Glycerol-3-phosphate (1)-acyltransferase"/>
    <property type="match status" value="1"/>
</dbReference>
<feature type="region of interest" description="Disordered" evidence="3">
    <location>
        <begin position="87"/>
        <end position="111"/>
    </location>
</feature>
<dbReference type="EMBL" id="JALJYF010000001">
    <property type="protein sequence ID" value="MCP1726784.1"/>
    <property type="molecule type" value="Genomic_DNA"/>
</dbReference>
<dbReference type="CDD" id="cd05931">
    <property type="entry name" value="FAAL"/>
    <property type="match status" value="1"/>
</dbReference>
<dbReference type="Pfam" id="PF00550">
    <property type="entry name" value="PP-binding"/>
    <property type="match status" value="1"/>
</dbReference>
<dbReference type="Proteomes" id="UP001523550">
    <property type="component" value="Unassembled WGS sequence"/>
</dbReference>
<protein>
    <submittedName>
        <fullName evidence="6">1-acyl-sn-glycerol-3-phosphate acyltransferase</fullName>
    </submittedName>
</protein>
<dbReference type="RefSeq" id="WP_253445627.1">
    <property type="nucleotide sequence ID" value="NZ_JALJYF010000001.1"/>
</dbReference>
<dbReference type="InterPro" id="IPR002123">
    <property type="entry name" value="Plipid/glycerol_acylTrfase"/>
</dbReference>
<keyword evidence="4" id="KW-1133">Transmembrane helix</keyword>
<reference evidence="6 7" key="1">
    <citation type="submission" date="2022-03" db="EMBL/GenBank/DDBJ databases">
        <title>Genomic Encyclopedia of Type Strains, Phase III (KMG-III): the genomes of soil and plant-associated and newly described type strains.</title>
        <authorList>
            <person name="Whitman W."/>
        </authorList>
    </citation>
    <scope>NUCLEOTIDE SEQUENCE [LARGE SCALE GENOMIC DNA]</scope>
    <source>
        <strain evidence="6 7">BSker1</strain>
    </source>
</reference>
<keyword evidence="4" id="KW-0472">Membrane</keyword>
<accession>A0ABT1G659</accession>
<feature type="transmembrane region" description="Helical" evidence="4">
    <location>
        <begin position="700"/>
        <end position="721"/>
    </location>
</feature>
<evidence type="ECO:0000256" key="1">
    <source>
        <dbReference type="ARBA" id="ARBA00006432"/>
    </source>
</evidence>
<evidence type="ECO:0000313" key="6">
    <source>
        <dbReference type="EMBL" id="MCP1726784.1"/>
    </source>
</evidence>
<dbReference type="InterPro" id="IPR036736">
    <property type="entry name" value="ACP-like_sf"/>
</dbReference>
<dbReference type="Pfam" id="PF00501">
    <property type="entry name" value="AMP-binding"/>
    <property type="match status" value="1"/>
</dbReference>
<evidence type="ECO:0000313" key="7">
    <source>
        <dbReference type="Proteomes" id="UP001523550"/>
    </source>
</evidence>
<dbReference type="SMART" id="SM00563">
    <property type="entry name" value="PlsC"/>
    <property type="match status" value="1"/>
</dbReference>
<keyword evidence="2" id="KW-0436">Ligase</keyword>
<dbReference type="CDD" id="cd07989">
    <property type="entry name" value="LPLAT_AGPAT-like"/>
    <property type="match status" value="1"/>
</dbReference>